<evidence type="ECO:0000313" key="1">
    <source>
        <dbReference type="EMBL" id="KAF5885989.1"/>
    </source>
</evidence>
<keyword evidence="1" id="KW-0808">Transferase</keyword>
<protein>
    <submittedName>
        <fullName evidence="1">Serine/threonine-protein kinase MHK</fullName>
    </submittedName>
</protein>
<gene>
    <name evidence="1" type="primary">pncB2</name>
    <name evidence="1" type="ORF">DAT39_022624</name>
</gene>
<dbReference type="Proteomes" id="UP000727407">
    <property type="component" value="Unassembled WGS sequence"/>
</dbReference>
<keyword evidence="2" id="KW-1185">Reference proteome</keyword>
<dbReference type="AlphaFoldDB" id="A0A8J4TDA6"/>
<comment type="caution">
    <text evidence="1">The sequence shown here is derived from an EMBL/GenBank/DDBJ whole genome shotgun (WGS) entry which is preliminary data.</text>
</comment>
<name>A0A8J4TDA6_CLAMG</name>
<organism evidence="1 2">
    <name type="scientific">Clarias magur</name>
    <name type="common">Asian catfish</name>
    <name type="synonym">Macropteronotus magur</name>
    <dbReference type="NCBI Taxonomy" id="1594786"/>
    <lineage>
        <taxon>Eukaryota</taxon>
        <taxon>Metazoa</taxon>
        <taxon>Chordata</taxon>
        <taxon>Craniata</taxon>
        <taxon>Vertebrata</taxon>
        <taxon>Euteleostomi</taxon>
        <taxon>Actinopterygii</taxon>
        <taxon>Neopterygii</taxon>
        <taxon>Teleostei</taxon>
        <taxon>Ostariophysi</taxon>
        <taxon>Siluriformes</taxon>
        <taxon>Clariidae</taxon>
        <taxon>Clarias</taxon>
    </lineage>
</organism>
<sequence length="89" mass="9722">MEGEGDSGGGAKERDCSWLLLKRPTAELIMEPPLIPARKQLCIGVHIQQIPGSPCAVSFLCNSTARRGHAPMHAHGYGSLLWEVTEERK</sequence>
<dbReference type="GO" id="GO:0016301">
    <property type="term" value="F:kinase activity"/>
    <property type="evidence" value="ECO:0007669"/>
    <property type="project" value="UniProtKB-KW"/>
</dbReference>
<keyword evidence="1" id="KW-0418">Kinase</keyword>
<evidence type="ECO:0000313" key="2">
    <source>
        <dbReference type="Proteomes" id="UP000727407"/>
    </source>
</evidence>
<dbReference type="EMBL" id="QNUK01001209">
    <property type="protein sequence ID" value="KAF5885989.1"/>
    <property type="molecule type" value="Genomic_DNA"/>
</dbReference>
<accession>A0A8J4TDA6</accession>
<proteinExistence type="predicted"/>
<reference evidence="1" key="1">
    <citation type="submission" date="2020-07" db="EMBL/GenBank/DDBJ databases">
        <title>Clarias magur genome sequencing, assembly and annotation.</title>
        <authorList>
            <person name="Kushwaha B."/>
            <person name="Kumar R."/>
            <person name="Das P."/>
            <person name="Joshi C.G."/>
            <person name="Kumar D."/>
            <person name="Nagpure N.S."/>
            <person name="Pandey M."/>
            <person name="Agarwal S."/>
            <person name="Srivastava S."/>
            <person name="Singh M."/>
            <person name="Sahoo L."/>
            <person name="Jayasankar P."/>
            <person name="Meher P.K."/>
            <person name="Koringa P.G."/>
            <person name="Iquebal M.A."/>
            <person name="Das S.P."/>
            <person name="Bit A."/>
            <person name="Patnaik S."/>
            <person name="Patel N."/>
            <person name="Shah T.M."/>
            <person name="Hinsu A."/>
            <person name="Jena J.K."/>
        </authorList>
    </citation>
    <scope>NUCLEOTIDE SEQUENCE</scope>
    <source>
        <strain evidence="1">CIFAMagur01</strain>
        <tissue evidence="1">Testis</tissue>
    </source>
</reference>